<accession>A0A0F6QZM0</accession>
<keyword evidence="2" id="KW-1185">Reference proteome</keyword>
<proteinExistence type="predicted"/>
<dbReference type="HOGENOM" id="CLU_158494_0_0_11"/>
<dbReference type="KEGG" id="ccj:UL81_09815"/>
<dbReference type="PATRIC" id="fig|161896.4.peg.1914"/>
<evidence type="ECO:0000313" key="2">
    <source>
        <dbReference type="Proteomes" id="UP000033566"/>
    </source>
</evidence>
<evidence type="ECO:0000313" key="1">
    <source>
        <dbReference type="EMBL" id="AKE39898.1"/>
    </source>
</evidence>
<gene>
    <name evidence="1" type="ORF">UL81_09815</name>
</gene>
<dbReference type="Proteomes" id="UP000033566">
    <property type="component" value="Chromosome"/>
</dbReference>
<dbReference type="AlphaFoldDB" id="A0A0F6QZM0"/>
<reference evidence="1 2" key="1">
    <citation type="journal article" date="2015" name="Genome Announc.">
        <title>Complete Genome Sequence of Corynebacterium camporealensis DSM 44610, Isolated from the Milk of a Manchega Sheep with Subclinical Mastitis.</title>
        <authorList>
            <person name="Ruckert C."/>
            <person name="Albersmeier A."/>
            <person name="Winkler A."/>
            <person name="Tauch A."/>
        </authorList>
    </citation>
    <scope>NUCLEOTIDE SEQUENCE [LARGE SCALE GENOMIC DNA]</scope>
    <source>
        <strain evidence="1 2">DSM 44610</strain>
    </source>
</reference>
<protein>
    <submittedName>
        <fullName evidence="1">Uncharacterized protein</fullName>
    </submittedName>
</protein>
<sequence>MWPSADLVVEETDKPFYMPVDLGISSKLGREILKWTEEFQVGFVDYVDGFDGRPVWASGFGRYRWYETGWDIIHRLRKELPHAMVVPQFSQYVFSVNERRENFGKQPLCLPGENLPGHIDIRELNWTHRER</sequence>
<dbReference type="EMBL" id="CP011311">
    <property type="protein sequence ID" value="AKE39898.1"/>
    <property type="molecule type" value="Genomic_DNA"/>
</dbReference>
<name>A0A0F6QZM0_9CORY</name>
<organism evidence="1 2">
    <name type="scientific">Corynebacterium camporealensis</name>
    <dbReference type="NCBI Taxonomy" id="161896"/>
    <lineage>
        <taxon>Bacteria</taxon>
        <taxon>Bacillati</taxon>
        <taxon>Actinomycetota</taxon>
        <taxon>Actinomycetes</taxon>
        <taxon>Mycobacteriales</taxon>
        <taxon>Corynebacteriaceae</taxon>
        <taxon>Corynebacterium</taxon>
    </lineage>
</organism>